<dbReference type="PANTHER" id="PTHR31147:SF25">
    <property type="entry name" value="HXXXD-TYPE ACYL-TRANSFERASE FAMILY PROTEIN"/>
    <property type="match status" value="1"/>
</dbReference>
<comment type="similarity">
    <text evidence="1">Belongs to the plant acyltransferase family.</text>
</comment>
<name>A0A1J3D5U4_NOCCA</name>
<gene>
    <name evidence="2" type="ORF">GA_TR21356_c0_g1_i1_g.70599</name>
</gene>
<dbReference type="Pfam" id="PF02458">
    <property type="entry name" value="Transferase"/>
    <property type="match status" value="1"/>
</dbReference>
<protein>
    <submittedName>
        <fullName evidence="2">3'-N-debenzoyl-2'-deoxytaxol N-benzoyltransferase</fullName>
    </submittedName>
</protein>
<accession>A0A1J3D5U4</accession>
<organism evidence="2">
    <name type="scientific">Noccaea caerulescens</name>
    <name type="common">Alpine penny-cress</name>
    <name type="synonym">Thlaspi caerulescens</name>
    <dbReference type="NCBI Taxonomy" id="107243"/>
    <lineage>
        <taxon>Eukaryota</taxon>
        <taxon>Viridiplantae</taxon>
        <taxon>Streptophyta</taxon>
        <taxon>Embryophyta</taxon>
        <taxon>Tracheophyta</taxon>
        <taxon>Spermatophyta</taxon>
        <taxon>Magnoliopsida</taxon>
        <taxon>eudicotyledons</taxon>
        <taxon>Gunneridae</taxon>
        <taxon>Pentapetalae</taxon>
        <taxon>rosids</taxon>
        <taxon>malvids</taxon>
        <taxon>Brassicales</taxon>
        <taxon>Brassicaceae</taxon>
        <taxon>Coluteocarpeae</taxon>
        <taxon>Noccaea</taxon>
    </lineage>
</organism>
<sequence>MGSEDSSCVLIVEKSEVVLVKPSKPTPDVSLSLSTIDNDPLIEMVLKTICVYAPKPYLEDQANHDPASLLQMAISGALSYYYPLAGKIHRKPDDNRIQLNCKAGDGVPFIRATASCTLASLNYLDSAGDVAYQLVPCNEPVKGCEGYDPLAFQVTTFACGGITIGMAHAHAVCDGVGVAQFFRAMIELASGKKQPSVIPVWDRERLTFNGKPGGSVDLPNVGSSLCTDDMVREILTITSDNITKLKKKIAEDEQFTNDNKEKKVVVTTLEILAAHVWRARCRALNMSPNETLDLGLAIGIRGIMEPPLPEGYYGNAFLSGFVTLTARELSESSLSRIVGLIKDMKRAALDKRFVLGQLSDIEGRVKVMPTPENIGIGTMVLSDWRQIGLHYDGWGGLVNIIPLIPMNNPFFWILLPVSKAVPEMKGGVRVMVTLPREAMAKFKEEIDDCSLTIQRS</sequence>
<evidence type="ECO:0000313" key="2">
    <source>
        <dbReference type="EMBL" id="JAU15386.1"/>
    </source>
</evidence>
<dbReference type="InterPro" id="IPR023213">
    <property type="entry name" value="CAT-like_dom_sf"/>
</dbReference>
<reference evidence="2" key="1">
    <citation type="submission" date="2016-07" db="EMBL/GenBank/DDBJ databases">
        <title>De novo transcriptome assembly of four accessions of the metal hyperaccumulator plant Noccaea caerulescens.</title>
        <authorList>
            <person name="Blande D."/>
            <person name="Halimaa P."/>
            <person name="Tervahauta A.I."/>
            <person name="Aarts M.G."/>
            <person name="Karenlampi S.O."/>
        </authorList>
    </citation>
    <scope>NUCLEOTIDE SEQUENCE</scope>
</reference>
<evidence type="ECO:0000256" key="1">
    <source>
        <dbReference type="ARBA" id="ARBA00009861"/>
    </source>
</evidence>
<dbReference type="EMBL" id="GEVI01016934">
    <property type="protein sequence ID" value="JAU15386.1"/>
    <property type="molecule type" value="Transcribed_RNA"/>
</dbReference>
<dbReference type="Gene3D" id="3.30.559.10">
    <property type="entry name" value="Chloramphenicol acetyltransferase-like domain"/>
    <property type="match status" value="2"/>
</dbReference>
<dbReference type="GO" id="GO:0016740">
    <property type="term" value="F:transferase activity"/>
    <property type="evidence" value="ECO:0007669"/>
    <property type="project" value="UniProtKB-KW"/>
</dbReference>
<keyword evidence="2" id="KW-0808">Transferase</keyword>
<dbReference type="AlphaFoldDB" id="A0A1J3D5U4"/>
<dbReference type="PANTHER" id="PTHR31147">
    <property type="entry name" value="ACYL TRANSFERASE 4"/>
    <property type="match status" value="1"/>
</dbReference>
<dbReference type="InterPro" id="IPR050898">
    <property type="entry name" value="Plant_acyltransferase"/>
</dbReference>
<proteinExistence type="inferred from homology"/>